<dbReference type="Gene3D" id="2.60.40.10">
    <property type="entry name" value="Immunoglobulins"/>
    <property type="match status" value="1"/>
</dbReference>
<keyword evidence="1" id="KW-0472">Membrane</keyword>
<feature type="transmembrane region" description="Helical" evidence="1">
    <location>
        <begin position="33"/>
        <end position="55"/>
    </location>
</feature>
<proteinExistence type="predicted"/>
<dbReference type="EMBL" id="BARV01031744">
    <property type="protein sequence ID" value="GAI41143.1"/>
    <property type="molecule type" value="Genomic_DNA"/>
</dbReference>
<name>X1NBY7_9ZZZZ</name>
<dbReference type="NCBIfam" id="TIGR01451">
    <property type="entry name" value="B_ant_repeat"/>
    <property type="match status" value="2"/>
</dbReference>
<protein>
    <recommendedName>
        <fullName evidence="3">DUF11 domain-containing protein</fullName>
    </recommendedName>
</protein>
<feature type="non-terminal residue" evidence="2">
    <location>
        <position position="232"/>
    </location>
</feature>
<accession>X1NBY7</accession>
<evidence type="ECO:0008006" key="3">
    <source>
        <dbReference type="Google" id="ProtNLM"/>
    </source>
</evidence>
<gene>
    <name evidence="2" type="ORF">S06H3_50182</name>
</gene>
<dbReference type="InterPro" id="IPR047589">
    <property type="entry name" value="DUF11_rpt"/>
</dbReference>
<evidence type="ECO:0000313" key="2">
    <source>
        <dbReference type="EMBL" id="GAI41143.1"/>
    </source>
</evidence>
<keyword evidence="1" id="KW-0812">Transmembrane</keyword>
<dbReference type="AlphaFoldDB" id="X1NBY7"/>
<organism evidence="2">
    <name type="scientific">marine sediment metagenome</name>
    <dbReference type="NCBI Taxonomy" id="412755"/>
    <lineage>
        <taxon>unclassified sequences</taxon>
        <taxon>metagenomes</taxon>
        <taxon>ecological metagenomes</taxon>
    </lineage>
</organism>
<comment type="caution">
    <text evidence="2">The sequence shown here is derived from an EMBL/GenBank/DDBJ whole genome shotgun (WGS) entry which is preliminary data.</text>
</comment>
<dbReference type="InterPro" id="IPR013783">
    <property type="entry name" value="Ig-like_fold"/>
</dbReference>
<evidence type="ECO:0000256" key="1">
    <source>
        <dbReference type="SAM" id="Phobius"/>
    </source>
</evidence>
<sequence>MKDFLNSIKKLQEKIKKPPKITDIGNITKNRKLLFTLIISIAVIIVFSLAAYYYFFIYLRPNFNDFSQNYVSSNTPGPLKPGDEISYIISFKNTGNRTVDKLKIQVKIPLNTTFTSSDSDVPVEYGDGDTLVLNFNRIEKNQSGKANFTVTADKPLDNGTSITLDDVIFNYIINGRQYSQKITSGLNHIIESRLDFSNFGLKVVDENGGDLKMGDIIKYTITVKNSGDMNAT</sequence>
<keyword evidence="1" id="KW-1133">Transmembrane helix</keyword>
<reference evidence="2" key="1">
    <citation type="journal article" date="2014" name="Front. Microbiol.">
        <title>High frequency of phylogenetically diverse reductive dehalogenase-homologous genes in deep subseafloor sedimentary metagenomes.</title>
        <authorList>
            <person name="Kawai M."/>
            <person name="Futagami T."/>
            <person name="Toyoda A."/>
            <person name="Takaki Y."/>
            <person name="Nishi S."/>
            <person name="Hori S."/>
            <person name="Arai W."/>
            <person name="Tsubouchi T."/>
            <person name="Morono Y."/>
            <person name="Uchiyama I."/>
            <person name="Ito T."/>
            <person name="Fujiyama A."/>
            <person name="Inagaki F."/>
            <person name="Takami H."/>
        </authorList>
    </citation>
    <scope>NUCLEOTIDE SEQUENCE</scope>
    <source>
        <strain evidence="2">Expedition CK06-06</strain>
    </source>
</reference>